<reference evidence="2 3" key="1">
    <citation type="submission" date="2015-08" db="EMBL/GenBank/DDBJ databases">
        <title>Emmonsia species relationships and genome sequence.</title>
        <authorList>
            <person name="Cuomo C.A."/>
            <person name="Schwartz I.S."/>
            <person name="Kenyon C."/>
            <person name="De Hoog G.S."/>
            <person name="Govender N.P."/>
            <person name="Botha A."/>
            <person name="Moreno L."/>
            <person name="De Vries M."/>
            <person name="Munoz J.F."/>
            <person name="Stielow J.B."/>
        </authorList>
    </citation>
    <scope>NUCLEOTIDE SEQUENCE [LARGE SCALE GENOMIC DNA]</scope>
    <source>
        <strain evidence="2 3">EI222</strain>
    </source>
</reference>
<evidence type="ECO:0000313" key="2">
    <source>
        <dbReference type="EMBL" id="OJD24727.1"/>
    </source>
</evidence>
<gene>
    <name evidence="2" type="ORF">ACJ73_03906</name>
</gene>
<name>A0A1J9R8A3_9EURO</name>
<dbReference type="AlphaFoldDB" id="A0A1J9R8A3"/>
<evidence type="ECO:0000256" key="1">
    <source>
        <dbReference type="SAM" id="MobiDB-lite"/>
    </source>
</evidence>
<keyword evidence="3" id="KW-1185">Reference proteome</keyword>
<accession>A0A1J9R8A3</accession>
<feature type="region of interest" description="Disordered" evidence="1">
    <location>
        <begin position="90"/>
        <end position="140"/>
    </location>
</feature>
<evidence type="ECO:0000313" key="3">
    <source>
        <dbReference type="Proteomes" id="UP000242791"/>
    </source>
</evidence>
<feature type="compositionally biased region" description="Basic and acidic residues" evidence="1">
    <location>
        <begin position="114"/>
        <end position="126"/>
    </location>
</feature>
<comment type="caution">
    <text evidence="2">The sequence shown here is derived from an EMBL/GenBank/DDBJ whole genome shotgun (WGS) entry which is preliminary data.</text>
</comment>
<sequence length="140" mass="16111">MQPSSSKGVKKPWSEHNSLVQMRYRRKGTLQRMLRSYFDDCHCKGIYLVIHEDNRYFTVKFNKDGVSFPPSDKDIVSVIYGRGKTLCLQRQEKHYPPPSQTTCENYPKPQKSRKGGEGKEESHPENKPTACLGQHPPQAC</sequence>
<dbReference type="VEuPathDB" id="FungiDB:ACJ73_03906"/>
<protein>
    <submittedName>
        <fullName evidence="2">Uncharacterized protein</fullName>
    </submittedName>
</protein>
<organism evidence="2 3">
    <name type="scientific">Blastomyces percursus</name>
    <dbReference type="NCBI Taxonomy" id="1658174"/>
    <lineage>
        <taxon>Eukaryota</taxon>
        <taxon>Fungi</taxon>
        <taxon>Dikarya</taxon>
        <taxon>Ascomycota</taxon>
        <taxon>Pezizomycotina</taxon>
        <taxon>Eurotiomycetes</taxon>
        <taxon>Eurotiomycetidae</taxon>
        <taxon>Onygenales</taxon>
        <taxon>Ajellomycetaceae</taxon>
        <taxon>Blastomyces</taxon>
    </lineage>
</organism>
<dbReference type="Proteomes" id="UP000242791">
    <property type="component" value="Unassembled WGS sequence"/>
</dbReference>
<proteinExistence type="predicted"/>
<dbReference type="EMBL" id="LGTZ01000501">
    <property type="protein sequence ID" value="OJD24727.1"/>
    <property type="molecule type" value="Genomic_DNA"/>
</dbReference>